<evidence type="ECO:0000259" key="6">
    <source>
        <dbReference type="PROSITE" id="PS51012"/>
    </source>
</evidence>
<keyword evidence="5" id="KW-0813">Transport</keyword>
<dbReference type="Proteomes" id="UP000195305">
    <property type="component" value="Unassembled WGS sequence"/>
</dbReference>
<dbReference type="PIRSF" id="PIRSF006648">
    <property type="entry name" value="DrrB"/>
    <property type="match status" value="1"/>
</dbReference>
<organism evidence="7 8">
    <name type="scientific">Massilimicrobiota timonensis</name>
    <dbReference type="NCBI Taxonomy" id="1776392"/>
    <lineage>
        <taxon>Bacteria</taxon>
        <taxon>Bacillati</taxon>
        <taxon>Bacillota</taxon>
        <taxon>Erysipelotrichia</taxon>
        <taxon>Erysipelotrichales</taxon>
        <taxon>Erysipelotrichaceae</taxon>
        <taxon>Massilimicrobiota</taxon>
    </lineage>
</organism>
<dbReference type="GO" id="GO:0140359">
    <property type="term" value="F:ABC-type transporter activity"/>
    <property type="evidence" value="ECO:0007669"/>
    <property type="project" value="InterPro"/>
</dbReference>
<reference evidence="7 8" key="1">
    <citation type="journal article" date="2018" name="BMC Genomics">
        <title>Whole genome sequencing and function prediction of 133 gut anaerobes isolated from chicken caecum in pure cultures.</title>
        <authorList>
            <person name="Medvecky M."/>
            <person name="Cejkova D."/>
            <person name="Polansky O."/>
            <person name="Karasova D."/>
            <person name="Kubasova T."/>
            <person name="Cizek A."/>
            <person name="Rychlik I."/>
        </authorList>
    </citation>
    <scope>NUCLEOTIDE SEQUENCE [LARGE SCALE GENOMIC DNA]</scope>
    <source>
        <strain evidence="7 8">An13</strain>
    </source>
</reference>
<dbReference type="InterPro" id="IPR047817">
    <property type="entry name" value="ABC2_TM_bact-type"/>
</dbReference>
<comment type="caution">
    <text evidence="7">The sequence shown here is derived from an EMBL/GenBank/DDBJ whole genome shotgun (WGS) entry which is preliminary data.</text>
</comment>
<dbReference type="InterPro" id="IPR013525">
    <property type="entry name" value="ABC2_TM"/>
</dbReference>
<feature type="transmembrane region" description="Helical" evidence="5">
    <location>
        <begin position="167"/>
        <end position="189"/>
    </location>
</feature>
<keyword evidence="4 5" id="KW-0472">Membrane</keyword>
<feature type="transmembrane region" description="Helical" evidence="5">
    <location>
        <begin position="97"/>
        <end position="124"/>
    </location>
</feature>
<dbReference type="AlphaFoldDB" id="A0A1Y4SWF1"/>
<name>A0A1Y4SWF1_9FIRM</name>
<dbReference type="EMBL" id="NFLJ01000038">
    <property type="protein sequence ID" value="OUQ33123.1"/>
    <property type="molecule type" value="Genomic_DNA"/>
</dbReference>
<evidence type="ECO:0000256" key="5">
    <source>
        <dbReference type="RuleBase" id="RU361157"/>
    </source>
</evidence>
<dbReference type="PRINTS" id="PR00164">
    <property type="entry name" value="ABC2TRNSPORT"/>
</dbReference>
<accession>A0A1Y4SWF1</accession>
<feature type="transmembrane region" description="Helical" evidence="5">
    <location>
        <begin position="58"/>
        <end position="76"/>
    </location>
</feature>
<keyword evidence="2 5" id="KW-0812">Transmembrane</keyword>
<dbReference type="OrthoDB" id="162334at2"/>
<dbReference type="RefSeq" id="WP_087359442.1">
    <property type="nucleotide sequence ID" value="NZ_NFLJ01000038.1"/>
</dbReference>
<keyword evidence="5" id="KW-1003">Cell membrane</keyword>
<feature type="transmembrane region" description="Helical" evidence="5">
    <location>
        <begin position="21"/>
        <end position="38"/>
    </location>
</feature>
<evidence type="ECO:0000256" key="3">
    <source>
        <dbReference type="ARBA" id="ARBA00022989"/>
    </source>
</evidence>
<dbReference type="PANTHER" id="PTHR43229:SF3">
    <property type="entry name" value="ABC-TYPE MULTIDRUG TRANSPORT SYSTEM, PERMEASE COMPONENT"/>
    <property type="match status" value="1"/>
</dbReference>
<feature type="transmembrane region" description="Helical" evidence="5">
    <location>
        <begin position="130"/>
        <end position="155"/>
    </location>
</feature>
<comment type="similarity">
    <text evidence="5">Belongs to the ABC-2 integral membrane protein family.</text>
</comment>
<evidence type="ECO:0000256" key="1">
    <source>
        <dbReference type="ARBA" id="ARBA00004141"/>
    </source>
</evidence>
<evidence type="ECO:0000256" key="2">
    <source>
        <dbReference type="ARBA" id="ARBA00022692"/>
    </source>
</evidence>
<sequence>MRFTIFTGRNFKEIVRDPMSILMCLGFPVLLIIALALMKESIGGMADVFEVQNFAPSMTILGMAFLSTFVGTLMSTDRNSSFLTRLFASPMKGIDYILGYSIPIIPLAILQAVCCFGVALFFGLELNINIFIAILTLIPVAILFISFGLFIGSVLSTNNAVNGFGTILVNATVFLSGAVLSLDMIGGTFKTVCDLLPFSHAVNAVNYAINGNFSDIPLQLVWVLGYALLLIIPSVIIFKRRMKG</sequence>
<dbReference type="Pfam" id="PF01061">
    <property type="entry name" value="ABC2_membrane"/>
    <property type="match status" value="1"/>
</dbReference>
<comment type="subcellular location">
    <subcellularLocation>
        <location evidence="5">Cell membrane</location>
        <topology evidence="5">Multi-pass membrane protein</topology>
    </subcellularLocation>
    <subcellularLocation>
        <location evidence="1">Membrane</location>
        <topology evidence="1">Multi-pass membrane protein</topology>
    </subcellularLocation>
</comment>
<dbReference type="InterPro" id="IPR051784">
    <property type="entry name" value="Nod_factor_ABC_transporter"/>
</dbReference>
<dbReference type="InterPro" id="IPR000412">
    <property type="entry name" value="ABC_2_transport"/>
</dbReference>
<evidence type="ECO:0000313" key="8">
    <source>
        <dbReference type="Proteomes" id="UP000195305"/>
    </source>
</evidence>
<dbReference type="PANTHER" id="PTHR43229">
    <property type="entry name" value="NODULATION PROTEIN J"/>
    <property type="match status" value="1"/>
</dbReference>
<evidence type="ECO:0000313" key="7">
    <source>
        <dbReference type="EMBL" id="OUQ33123.1"/>
    </source>
</evidence>
<proteinExistence type="inferred from homology"/>
<dbReference type="PROSITE" id="PS51012">
    <property type="entry name" value="ABC_TM2"/>
    <property type="match status" value="1"/>
</dbReference>
<keyword evidence="8" id="KW-1185">Reference proteome</keyword>
<keyword evidence="3 5" id="KW-1133">Transmembrane helix</keyword>
<protein>
    <recommendedName>
        <fullName evidence="5">Transport permease protein</fullName>
    </recommendedName>
</protein>
<gene>
    <name evidence="7" type="ORF">B5E75_11725</name>
</gene>
<dbReference type="GO" id="GO:0043190">
    <property type="term" value="C:ATP-binding cassette (ABC) transporter complex"/>
    <property type="evidence" value="ECO:0007669"/>
    <property type="project" value="InterPro"/>
</dbReference>
<feature type="transmembrane region" description="Helical" evidence="5">
    <location>
        <begin position="220"/>
        <end position="238"/>
    </location>
</feature>
<evidence type="ECO:0000256" key="4">
    <source>
        <dbReference type="ARBA" id="ARBA00023136"/>
    </source>
</evidence>
<feature type="domain" description="ABC transmembrane type-2" evidence="6">
    <location>
        <begin position="19"/>
        <end position="241"/>
    </location>
</feature>